<dbReference type="AlphaFoldDB" id="A0AAW0UUI7"/>
<name>A0AAW0UUI7_SCYPA</name>
<sequence length="167" mass="18290">MPQWNSTTTITITTLKADDDWEAAGPCCVVHRHSPSHLLVNSHATVFPDNISALVPRPTRHHAVSEVSTNLTLSYVDASWVEMHHEKGERDAAPPLTQQVVTPLNLSLWLRGNDQHTLAITWQPREPLSQGGGACRATLAEEHTLILHLSGGPASIMAVFDHCIHHG</sequence>
<reference evidence="1 2" key="1">
    <citation type="submission" date="2023-03" db="EMBL/GenBank/DDBJ databases">
        <title>High-quality genome of Scylla paramamosain provides insights in environmental adaptation.</title>
        <authorList>
            <person name="Zhang L."/>
        </authorList>
    </citation>
    <scope>NUCLEOTIDE SEQUENCE [LARGE SCALE GENOMIC DNA]</scope>
    <source>
        <strain evidence="1">LZ_2023a</strain>
        <tissue evidence="1">Muscle</tissue>
    </source>
</reference>
<dbReference type="Proteomes" id="UP001487740">
    <property type="component" value="Unassembled WGS sequence"/>
</dbReference>
<evidence type="ECO:0000313" key="1">
    <source>
        <dbReference type="EMBL" id="KAK8403720.1"/>
    </source>
</evidence>
<protein>
    <submittedName>
        <fullName evidence="1">Uncharacterized protein</fullName>
    </submittedName>
</protein>
<comment type="caution">
    <text evidence="1">The sequence shown here is derived from an EMBL/GenBank/DDBJ whole genome shotgun (WGS) entry which is preliminary data.</text>
</comment>
<evidence type="ECO:0000313" key="2">
    <source>
        <dbReference type="Proteomes" id="UP001487740"/>
    </source>
</evidence>
<dbReference type="EMBL" id="JARAKH010000005">
    <property type="protein sequence ID" value="KAK8403720.1"/>
    <property type="molecule type" value="Genomic_DNA"/>
</dbReference>
<accession>A0AAW0UUI7</accession>
<organism evidence="1 2">
    <name type="scientific">Scylla paramamosain</name>
    <name type="common">Mud crab</name>
    <dbReference type="NCBI Taxonomy" id="85552"/>
    <lineage>
        <taxon>Eukaryota</taxon>
        <taxon>Metazoa</taxon>
        <taxon>Ecdysozoa</taxon>
        <taxon>Arthropoda</taxon>
        <taxon>Crustacea</taxon>
        <taxon>Multicrustacea</taxon>
        <taxon>Malacostraca</taxon>
        <taxon>Eumalacostraca</taxon>
        <taxon>Eucarida</taxon>
        <taxon>Decapoda</taxon>
        <taxon>Pleocyemata</taxon>
        <taxon>Brachyura</taxon>
        <taxon>Eubrachyura</taxon>
        <taxon>Portunoidea</taxon>
        <taxon>Portunidae</taxon>
        <taxon>Portuninae</taxon>
        <taxon>Scylla</taxon>
    </lineage>
</organism>
<gene>
    <name evidence="1" type="ORF">O3P69_000071</name>
</gene>
<keyword evidence="2" id="KW-1185">Reference proteome</keyword>
<proteinExistence type="predicted"/>